<proteinExistence type="predicted"/>
<keyword evidence="1" id="KW-0732">Signal</keyword>
<dbReference type="EMBL" id="JANBOJ010000240">
    <property type="protein sequence ID" value="KAJ1720624.1"/>
    <property type="molecule type" value="Genomic_DNA"/>
</dbReference>
<feature type="chain" id="PRO_5040810821" evidence="1">
    <location>
        <begin position="24"/>
        <end position="161"/>
    </location>
</feature>
<evidence type="ECO:0000313" key="3">
    <source>
        <dbReference type="Proteomes" id="UP001149813"/>
    </source>
</evidence>
<name>A0A9W8CPG6_9FUNG</name>
<protein>
    <submittedName>
        <fullName evidence="2">Uncharacterized protein</fullName>
    </submittedName>
</protein>
<dbReference type="OrthoDB" id="4062651at2759"/>
<gene>
    <name evidence="2" type="ORF">LPJ53_004771</name>
</gene>
<feature type="signal peptide" evidence="1">
    <location>
        <begin position="1"/>
        <end position="23"/>
    </location>
</feature>
<comment type="caution">
    <text evidence="2">The sequence shown here is derived from an EMBL/GenBank/DDBJ whole genome shotgun (WGS) entry which is preliminary data.</text>
</comment>
<dbReference type="PROSITE" id="PS51257">
    <property type="entry name" value="PROKAR_LIPOPROTEIN"/>
    <property type="match status" value="1"/>
</dbReference>
<dbReference type="AlphaFoldDB" id="A0A9W8CPG6"/>
<feature type="non-terminal residue" evidence="2">
    <location>
        <position position="161"/>
    </location>
</feature>
<evidence type="ECO:0000313" key="2">
    <source>
        <dbReference type="EMBL" id="KAJ1720624.1"/>
    </source>
</evidence>
<reference evidence="2" key="1">
    <citation type="submission" date="2022-07" db="EMBL/GenBank/DDBJ databases">
        <title>Phylogenomic reconstructions and comparative analyses of Kickxellomycotina fungi.</title>
        <authorList>
            <person name="Reynolds N.K."/>
            <person name="Stajich J.E."/>
            <person name="Barry K."/>
            <person name="Grigoriev I.V."/>
            <person name="Crous P."/>
            <person name="Smith M.E."/>
        </authorList>
    </citation>
    <scope>NUCLEOTIDE SEQUENCE</scope>
    <source>
        <strain evidence="2">NBRC 32514</strain>
    </source>
</reference>
<organism evidence="2 3">
    <name type="scientific">Coemansia erecta</name>
    <dbReference type="NCBI Taxonomy" id="147472"/>
    <lineage>
        <taxon>Eukaryota</taxon>
        <taxon>Fungi</taxon>
        <taxon>Fungi incertae sedis</taxon>
        <taxon>Zoopagomycota</taxon>
        <taxon>Kickxellomycotina</taxon>
        <taxon>Kickxellomycetes</taxon>
        <taxon>Kickxellales</taxon>
        <taxon>Kickxellaceae</taxon>
        <taxon>Coemansia</taxon>
    </lineage>
</organism>
<keyword evidence="3" id="KW-1185">Reference proteome</keyword>
<accession>A0A9W8CPG6</accession>
<evidence type="ECO:0000256" key="1">
    <source>
        <dbReference type="SAM" id="SignalP"/>
    </source>
</evidence>
<dbReference type="Proteomes" id="UP001149813">
    <property type="component" value="Unassembled WGS sequence"/>
</dbReference>
<sequence>MKTTTAIATTIALVSCYAATTTAQLTGGVTMVPSVSPVLTNVDSYLGRLASLFDMSHVSNADATTLTPIFHVYDPDTGKFTHLSINMVQTPGGGYYMPVCSVDMLNAVGSETAISPDSCQLGAQVLPDATNTAAAVQSIMDNMMQAISNAASPAIPAGGMD</sequence>